<keyword evidence="4" id="KW-1185">Reference proteome</keyword>
<reference evidence="1" key="1">
    <citation type="submission" date="2022-10" db="EMBL/GenBank/DDBJ databases">
        <authorList>
            <person name="Chen Y."/>
            <person name="Dougan E. K."/>
            <person name="Chan C."/>
            <person name="Rhodes N."/>
            <person name="Thang M."/>
        </authorList>
    </citation>
    <scope>NUCLEOTIDE SEQUENCE</scope>
</reference>
<accession>A0A9P1DAE8</accession>
<gene>
    <name evidence="1" type="ORF">C1SCF055_LOCUS31418</name>
</gene>
<dbReference type="InterPro" id="IPR011009">
    <property type="entry name" value="Kinase-like_dom_sf"/>
</dbReference>
<evidence type="ECO:0000313" key="1">
    <source>
        <dbReference type="EMBL" id="CAI4005714.1"/>
    </source>
</evidence>
<keyword evidence="3" id="KW-0808">Transferase</keyword>
<name>A0A9P1DAE8_9DINO</name>
<evidence type="ECO:0000313" key="3">
    <source>
        <dbReference type="EMBL" id="CAL4793026.1"/>
    </source>
</evidence>
<sequence length="294" mass="32677">MPVFADVLPVSCLLEEAVRGVETPVKAGTLECKATGMKWKPQPLLLRHGRFNQRVVLRPLEPGIPLPSFSHRHHSPHVLQPIAAIRDSPSGDTWRGSKCYLAFPFCQYGNLVEYVMTQKAMDVRLSARHAAMIARDVVLGVEGLLENDCEHSPAQVVSSIMPTKIFIALNGTAKVMAPINTGRPQSWRKMAMTMKWMSPEEVQDVPVERSNMWQVISYRVGLLLYCLGSQDAGIGHMVPNFVQDAPNPNQVDMSQCQQSGLLRQLVEECLRLGQLCVPPPRDILMSMLDAIIMG</sequence>
<dbReference type="GO" id="GO:0016301">
    <property type="term" value="F:kinase activity"/>
    <property type="evidence" value="ECO:0007669"/>
    <property type="project" value="UniProtKB-KW"/>
</dbReference>
<proteinExistence type="predicted"/>
<reference evidence="2" key="2">
    <citation type="submission" date="2024-04" db="EMBL/GenBank/DDBJ databases">
        <authorList>
            <person name="Chen Y."/>
            <person name="Shah S."/>
            <person name="Dougan E. K."/>
            <person name="Thang M."/>
            <person name="Chan C."/>
        </authorList>
    </citation>
    <scope>NUCLEOTIDE SEQUENCE [LARGE SCALE GENOMIC DNA]</scope>
</reference>
<comment type="caution">
    <text evidence="1">The sequence shown here is derived from an EMBL/GenBank/DDBJ whole genome shotgun (WGS) entry which is preliminary data.</text>
</comment>
<evidence type="ECO:0000313" key="4">
    <source>
        <dbReference type="Proteomes" id="UP001152797"/>
    </source>
</evidence>
<dbReference type="Gene3D" id="1.10.510.10">
    <property type="entry name" value="Transferase(Phosphotransferase) domain 1"/>
    <property type="match status" value="1"/>
</dbReference>
<dbReference type="AlphaFoldDB" id="A0A9P1DAE8"/>
<dbReference type="Proteomes" id="UP001152797">
    <property type="component" value="Unassembled WGS sequence"/>
</dbReference>
<organism evidence="1">
    <name type="scientific">Cladocopium goreaui</name>
    <dbReference type="NCBI Taxonomy" id="2562237"/>
    <lineage>
        <taxon>Eukaryota</taxon>
        <taxon>Sar</taxon>
        <taxon>Alveolata</taxon>
        <taxon>Dinophyceae</taxon>
        <taxon>Suessiales</taxon>
        <taxon>Symbiodiniaceae</taxon>
        <taxon>Cladocopium</taxon>
    </lineage>
</organism>
<dbReference type="EMBL" id="CAMXCT030003670">
    <property type="protein sequence ID" value="CAL4793026.1"/>
    <property type="molecule type" value="Genomic_DNA"/>
</dbReference>
<dbReference type="SUPFAM" id="SSF56112">
    <property type="entry name" value="Protein kinase-like (PK-like)"/>
    <property type="match status" value="1"/>
</dbReference>
<dbReference type="EMBL" id="CAMXCT020003670">
    <property type="protein sequence ID" value="CAL1159089.1"/>
    <property type="molecule type" value="Genomic_DNA"/>
</dbReference>
<dbReference type="EMBL" id="CAMXCT010003670">
    <property type="protein sequence ID" value="CAI4005714.1"/>
    <property type="molecule type" value="Genomic_DNA"/>
</dbReference>
<protein>
    <submittedName>
        <fullName evidence="3">Protein kinase domain-containing protein</fullName>
    </submittedName>
</protein>
<keyword evidence="3" id="KW-0418">Kinase</keyword>
<evidence type="ECO:0000313" key="2">
    <source>
        <dbReference type="EMBL" id="CAL1159089.1"/>
    </source>
</evidence>